<keyword evidence="2" id="KW-1185">Reference proteome</keyword>
<dbReference type="AlphaFoldDB" id="A0A4U0XRV9"/>
<dbReference type="EMBL" id="NAJQ01000072">
    <property type="protein sequence ID" value="TKA80304.1"/>
    <property type="molecule type" value="Genomic_DNA"/>
</dbReference>
<organism evidence="1 2">
    <name type="scientific">Friedmanniomyces simplex</name>
    <dbReference type="NCBI Taxonomy" id="329884"/>
    <lineage>
        <taxon>Eukaryota</taxon>
        <taxon>Fungi</taxon>
        <taxon>Dikarya</taxon>
        <taxon>Ascomycota</taxon>
        <taxon>Pezizomycotina</taxon>
        <taxon>Dothideomycetes</taxon>
        <taxon>Dothideomycetidae</taxon>
        <taxon>Mycosphaerellales</taxon>
        <taxon>Teratosphaeriaceae</taxon>
        <taxon>Friedmanniomyces</taxon>
    </lineage>
</organism>
<comment type="caution">
    <text evidence="1">The sequence shown here is derived from an EMBL/GenBank/DDBJ whole genome shotgun (WGS) entry which is preliminary data.</text>
</comment>
<accession>A0A4U0XRV9</accession>
<gene>
    <name evidence="1" type="ORF">B0A55_02210</name>
</gene>
<dbReference type="Proteomes" id="UP000309340">
    <property type="component" value="Unassembled WGS sequence"/>
</dbReference>
<evidence type="ECO:0000313" key="2">
    <source>
        <dbReference type="Proteomes" id="UP000309340"/>
    </source>
</evidence>
<name>A0A4U0XRV9_9PEZI</name>
<evidence type="ECO:0000313" key="1">
    <source>
        <dbReference type="EMBL" id="TKA80304.1"/>
    </source>
</evidence>
<proteinExistence type="predicted"/>
<reference evidence="1 2" key="1">
    <citation type="submission" date="2017-03" db="EMBL/GenBank/DDBJ databases">
        <title>Genomes of endolithic fungi from Antarctica.</title>
        <authorList>
            <person name="Coleine C."/>
            <person name="Masonjones S."/>
            <person name="Stajich J.E."/>
        </authorList>
    </citation>
    <scope>NUCLEOTIDE SEQUENCE [LARGE SCALE GENOMIC DNA]</scope>
    <source>
        <strain evidence="1 2">CCFEE 5184</strain>
    </source>
</reference>
<protein>
    <submittedName>
        <fullName evidence="1">Uncharacterized protein</fullName>
    </submittedName>
</protein>
<sequence>MISLIRAQVIALNSTGDTAPKVLINSQQIPSLPDGITGHVEHSLNYKAVVLNYAKPYIEGASRPTIKAAIEALPQATVEFASLLGYAMFFTASHHAWELPLTGGKYQIVPFEVFPWEQPEVGGDLGEAMITTQAEQGTQVLE</sequence>